<dbReference type="PATRIC" id="fig|253.9.peg.736"/>
<reference evidence="1 2" key="1">
    <citation type="journal article" date="2015" name="Genom Data">
        <title>Draft genome sequence of a multidrug-resistant Chryseobacterium indologenes isolate from Malaysia.</title>
        <authorList>
            <person name="Yu C.Y."/>
            <person name="Ang G.Y."/>
            <person name="Cheng H.J."/>
            <person name="Cheong Y.M."/>
            <person name="Yin W.F."/>
            <person name="Chan K.G."/>
        </authorList>
    </citation>
    <scope>NUCLEOTIDE SEQUENCE [LARGE SCALE GENOMIC DNA]</scope>
    <source>
        <strain evidence="1 2">CI_885</strain>
    </source>
</reference>
<reference evidence="2" key="2">
    <citation type="submission" date="2015-09" db="EMBL/GenBank/DDBJ databases">
        <title>Draft genome sequence of a multidrug-resistant Chryseobacterium indologenes isolate from Malaysia.</title>
        <authorList>
            <person name="Yu C.Y."/>
            <person name="Ang G.Y."/>
            <person name="Chan K.-G."/>
        </authorList>
    </citation>
    <scope>NUCLEOTIDE SEQUENCE [LARGE SCALE GENOMIC DNA]</scope>
    <source>
        <strain evidence="2">CI_885</strain>
    </source>
</reference>
<proteinExistence type="predicted"/>
<dbReference type="Proteomes" id="UP000037953">
    <property type="component" value="Unassembled WGS sequence"/>
</dbReference>
<accession>A0A0N0ZXM9</accession>
<evidence type="ECO:0000313" key="1">
    <source>
        <dbReference type="EMBL" id="KPE53058.1"/>
    </source>
</evidence>
<gene>
    <name evidence="1" type="ORF">AOB46_03470</name>
</gene>
<name>A0A0N0ZXM9_CHRID</name>
<dbReference type="EMBL" id="LJOD01000001">
    <property type="protein sequence ID" value="KPE53058.1"/>
    <property type="molecule type" value="Genomic_DNA"/>
</dbReference>
<evidence type="ECO:0000313" key="2">
    <source>
        <dbReference type="Proteomes" id="UP000037953"/>
    </source>
</evidence>
<protein>
    <submittedName>
        <fullName evidence="1">Uncharacterized protein</fullName>
    </submittedName>
</protein>
<comment type="caution">
    <text evidence="1">The sequence shown here is derived from an EMBL/GenBank/DDBJ whole genome shotgun (WGS) entry which is preliminary data.</text>
</comment>
<organism evidence="1 2">
    <name type="scientific">Chryseobacterium indologenes</name>
    <name type="common">Flavobacterium indologenes</name>
    <dbReference type="NCBI Taxonomy" id="253"/>
    <lineage>
        <taxon>Bacteria</taxon>
        <taxon>Pseudomonadati</taxon>
        <taxon>Bacteroidota</taxon>
        <taxon>Flavobacteriia</taxon>
        <taxon>Flavobacteriales</taxon>
        <taxon>Weeksellaceae</taxon>
        <taxon>Chryseobacterium group</taxon>
        <taxon>Chryseobacterium</taxon>
    </lineage>
</organism>
<sequence>MRRIFKSWAVPATVSCLNRNTLCHWIKIREGVFLMQARRPALTVFIRNIGFEVIHFFFLKESFGNKTLI</sequence>
<dbReference type="AlphaFoldDB" id="A0A0N0ZXM9"/>